<keyword evidence="3 6" id="KW-0812">Transmembrane</keyword>
<keyword evidence="8" id="KW-1185">Reference proteome</keyword>
<feature type="transmembrane region" description="Helical" evidence="6">
    <location>
        <begin position="102"/>
        <end position="123"/>
    </location>
</feature>
<evidence type="ECO:0000256" key="1">
    <source>
        <dbReference type="ARBA" id="ARBA00004141"/>
    </source>
</evidence>
<evidence type="ECO:0000256" key="4">
    <source>
        <dbReference type="ARBA" id="ARBA00022989"/>
    </source>
</evidence>
<keyword evidence="2" id="KW-0813">Transport</keyword>
<keyword evidence="5 6" id="KW-0472">Membrane</keyword>
<evidence type="ECO:0000313" key="8">
    <source>
        <dbReference type="Proteomes" id="UP000019494"/>
    </source>
</evidence>
<reference evidence="8" key="1">
    <citation type="submission" date="2013-08" db="EMBL/GenBank/DDBJ databases">
        <title>Intrasporangium oryzae NRRL B-24470.</title>
        <authorList>
            <person name="Liu H."/>
            <person name="Wang G."/>
        </authorList>
    </citation>
    <scope>NUCLEOTIDE SEQUENCE [LARGE SCALE GENOMIC DNA]</scope>
    <source>
        <strain evidence="8">Q5-1</strain>
    </source>
</reference>
<dbReference type="EMBL" id="AWQS01000025">
    <property type="protein sequence ID" value="EWT07002.1"/>
    <property type="molecule type" value="Genomic_DNA"/>
</dbReference>
<comment type="caution">
    <text evidence="7">The sequence shown here is derived from an EMBL/GenBank/DDBJ whole genome shotgun (WGS) entry which is preliminary data.</text>
</comment>
<feature type="transmembrane region" description="Helical" evidence="6">
    <location>
        <begin position="72"/>
        <end position="96"/>
    </location>
</feature>
<dbReference type="InterPro" id="IPR004813">
    <property type="entry name" value="OPT"/>
</dbReference>
<dbReference type="GO" id="GO:0016020">
    <property type="term" value="C:membrane"/>
    <property type="evidence" value="ECO:0007669"/>
    <property type="project" value="UniProtKB-SubCell"/>
</dbReference>
<feature type="transmembrane region" description="Helical" evidence="6">
    <location>
        <begin position="215"/>
        <end position="241"/>
    </location>
</feature>
<organism evidence="7 8">
    <name type="scientific">Intrasporangium chromatireducens Q5-1</name>
    <dbReference type="NCBI Taxonomy" id="584657"/>
    <lineage>
        <taxon>Bacteria</taxon>
        <taxon>Bacillati</taxon>
        <taxon>Actinomycetota</taxon>
        <taxon>Actinomycetes</taxon>
        <taxon>Micrococcales</taxon>
        <taxon>Intrasporangiaceae</taxon>
        <taxon>Intrasporangium</taxon>
    </lineage>
</organism>
<keyword evidence="4 6" id="KW-1133">Transmembrane helix</keyword>
<proteinExistence type="predicted"/>
<feature type="transmembrane region" description="Helical" evidence="6">
    <location>
        <begin position="587"/>
        <end position="612"/>
    </location>
</feature>
<feature type="transmembrane region" description="Helical" evidence="6">
    <location>
        <begin position="380"/>
        <end position="400"/>
    </location>
</feature>
<dbReference type="PANTHER" id="PTHR31645:SF0">
    <property type="entry name" value="OLIGOPEPTIDE TRANSPORTER YGL114W-RELATED"/>
    <property type="match status" value="1"/>
</dbReference>
<feature type="transmembrane region" description="Helical" evidence="6">
    <location>
        <begin position="262"/>
        <end position="279"/>
    </location>
</feature>
<evidence type="ECO:0000313" key="7">
    <source>
        <dbReference type="EMBL" id="EWT07002.1"/>
    </source>
</evidence>
<feature type="transmembrane region" description="Helical" evidence="6">
    <location>
        <begin position="348"/>
        <end position="374"/>
    </location>
</feature>
<dbReference type="GO" id="GO:0035673">
    <property type="term" value="F:oligopeptide transmembrane transporter activity"/>
    <property type="evidence" value="ECO:0007669"/>
    <property type="project" value="InterPro"/>
</dbReference>
<feature type="transmembrane region" description="Helical" evidence="6">
    <location>
        <begin position="20"/>
        <end position="37"/>
    </location>
</feature>
<dbReference type="PATRIC" id="fig|584657.3.peg.1056"/>
<comment type="subcellular location">
    <subcellularLocation>
        <location evidence="1">Membrane</location>
        <topology evidence="1">Multi-pass membrane protein</topology>
    </subcellularLocation>
</comment>
<dbReference type="InterPro" id="IPR045035">
    <property type="entry name" value="YSL-like"/>
</dbReference>
<feature type="transmembrane region" description="Helical" evidence="6">
    <location>
        <begin position="412"/>
        <end position="431"/>
    </location>
</feature>
<evidence type="ECO:0000256" key="2">
    <source>
        <dbReference type="ARBA" id="ARBA00022448"/>
    </source>
</evidence>
<dbReference type="RefSeq" id="WP_034714282.1">
    <property type="nucleotide sequence ID" value="NZ_AWQS01000025.1"/>
</dbReference>
<name>W9GPP5_9MICO</name>
<feature type="transmembrane region" description="Helical" evidence="6">
    <location>
        <begin position="160"/>
        <end position="179"/>
    </location>
</feature>
<feature type="transmembrane region" description="Helical" evidence="6">
    <location>
        <begin position="314"/>
        <end position="336"/>
    </location>
</feature>
<sequence length="664" mass="68111">MSSATPSKTTTVRELTIRGVVLGGVITLVFTAANVYLGLKVGLTFATSIPAAVISMAILRRVRGSSIQENNIVQTIASAAGTLAAIIFVLPGLIIVGWWQNFPYWTTLAICVIGGALGVMYTVPLRRALVTNSDLPYPEGVAAAEVLKVGSTAGAESDKASLRTIILGGVVSAAFGILAKLKVVSDGLSTATKLGSGAIGGSISLSLSLIGIGHLVGLSVGIAMFVGLAIGWGVLVPVMSWGKAGAGTSISDLVDSTFTQDVRFVGAGTMAVAAIWALVKIVGPIVRGIKDAAVSARARRAGQSVELQEQDLPISIVGGWILVSLIPIAALLWMFLGQTHLQDAKAGTIIATVLFTVVIGAVVAAICGYMAGLIGSSNSPISGVGILVTLLLSLVIVILHGAGGDPQRIKELVAYTLFATAIIFAIATISNDNLQDLKTGQLVGATPWKQQVSLVIGVVFGALVIAPVLDLLNKAFGFIGAPGAGANALPAPQAGLISALAQGVFGGKLDWGKVGLGVAIGVVVIVIDEVLRRTSSKRSLPPLAVGMGIYLPMALTAMIAVGAVLGTIHNRWADRQSDPERAKRLGVLMATGLIVGDSLWGVAYAAIVVASGKDEPMAVVGEGFLPWANLLGVVVFVAVLVWMYRSVRRRSQEAVGLGSAGSHQ</sequence>
<evidence type="ECO:0000256" key="5">
    <source>
        <dbReference type="ARBA" id="ARBA00023136"/>
    </source>
</evidence>
<protein>
    <submittedName>
        <fullName evidence="7">Peptide transporter</fullName>
    </submittedName>
</protein>
<dbReference type="Pfam" id="PF03169">
    <property type="entry name" value="OPT"/>
    <property type="match status" value="1"/>
</dbReference>
<dbReference type="InterPro" id="IPR004814">
    <property type="entry name" value="Oligopep_transpt"/>
</dbReference>
<evidence type="ECO:0000256" key="3">
    <source>
        <dbReference type="ARBA" id="ARBA00022692"/>
    </source>
</evidence>
<feature type="transmembrane region" description="Helical" evidence="6">
    <location>
        <begin position="43"/>
        <end position="60"/>
    </location>
</feature>
<feature type="transmembrane region" description="Helical" evidence="6">
    <location>
        <begin position="451"/>
        <end position="472"/>
    </location>
</feature>
<gene>
    <name evidence="7" type="ORF">N864_13680</name>
</gene>
<dbReference type="Proteomes" id="UP000019494">
    <property type="component" value="Unassembled WGS sequence"/>
</dbReference>
<feature type="transmembrane region" description="Helical" evidence="6">
    <location>
        <begin position="624"/>
        <end position="644"/>
    </location>
</feature>
<feature type="transmembrane region" description="Helical" evidence="6">
    <location>
        <begin position="514"/>
        <end position="531"/>
    </location>
</feature>
<dbReference type="NCBIfam" id="TIGR00728">
    <property type="entry name" value="OPT_sfam"/>
    <property type="match status" value="1"/>
</dbReference>
<dbReference type="AlphaFoldDB" id="W9GPP5"/>
<evidence type="ECO:0000256" key="6">
    <source>
        <dbReference type="SAM" id="Phobius"/>
    </source>
</evidence>
<dbReference type="PANTHER" id="PTHR31645">
    <property type="entry name" value="OLIGOPEPTIDE TRANSPORTER YGL114W-RELATED"/>
    <property type="match status" value="1"/>
</dbReference>
<accession>W9GPP5</accession>
<dbReference type="NCBIfam" id="TIGR00733">
    <property type="entry name" value="OPT family oligopeptide transporter"/>
    <property type="match status" value="1"/>
</dbReference>
<dbReference type="OrthoDB" id="9809340at2"/>
<feature type="transmembrane region" description="Helical" evidence="6">
    <location>
        <begin position="543"/>
        <end position="566"/>
    </location>
</feature>